<organism evidence="1 2">
    <name type="scientific">Giardia muris</name>
    <dbReference type="NCBI Taxonomy" id="5742"/>
    <lineage>
        <taxon>Eukaryota</taxon>
        <taxon>Metamonada</taxon>
        <taxon>Diplomonadida</taxon>
        <taxon>Hexamitidae</taxon>
        <taxon>Giardiinae</taxon>
        <taxon>Giardia</taxon>
    </lineage>
</organism>
<dbReference type="VEuPathDB" id="GiardiaDB:GMRT_10110"/>
<dbReference type="EMBL" id="VDLU01000003">
    <property type="protein sequence ID" value="TNJ27760.1"/>
    <property type="molecule type" value="Genomic_DNA"/>
</dbReference>
<comment type="caution">
    <text evidence="1">The sequence shown here is derived from an EMBL/GenBank/DDBJ whole genome shotgun (WGS) entry which is preliminary data.</text>
</comment>
<gene>
    <name evidence="1" type="ORF">GMRT_10110</name>
</gene>
<proteinExistence type="predicted"/>
<evidence type="ECO:0000313" key="2">
    <source>
        <dbReference type="Proteomes" id="UP000315496"/>
    </source>
</evidence>
<evidence type="ECO:0000313" key="1">
    <source>
        <dbReference type="EMBL" id="TNJ27760.1"/>
    </source>
</evidence>
<dbReference type="Proteomes" id="UP000315496">
    <property type="component" value="Chromosome 3"/>
</dbReference>
<reference evidence="1 2" key="1">
    <citation type="submission" date="2019-05" db="EMBL/GenBank/DDBJ databases">
        <title>The compact genome of Giardia muris reveals important steps in the evolution of intestinal protozoan parasites.</title>
        <authorList>
            <person name="Xu F."/>
            <person name="Jimenez-Gonzalez A."/>
            <person name="Einarsson E."/>
            <person name="Astvaldsson A."/>
            <person name="Peirasmaki D."/>
            <person name="Eckmann L."/>
            <person name="Andersson J.O."/>
            <person name="Svard S.G."/>
            <person name="Jerlstrom-Hultqvist J."/>
        </authorList>
    </citation>
    <scope>NUCLEOTIDE SEQUENCE [LARGE SCALE GENOMIC DNA]</scope>
    <source>
        <strain evidence="1 2">Roberts-Thomson</strain>
    </source>
</reference>
<dbReference type="AlphaFoldDB" id="A0A4Z1SQ20"/>
<accession>A0A4Z1SQ20</accession>
<dbReference type="OrthoDB" id="2152680at2759"/>
<name>A0A4Z1SQ20_GIAMU</name>
<sequence length="520" mass="56487">MVQECKRLALGYALLSSKMTIFEKDVVTRPTHAFLARFDASVGHTLDAIVPADDAVGAELARELQHTALIAGSHAQQTDLSFSVHRGAVALYCYKGGLSCDSNRQAVMVAVGVLLPFTSLLAIMGCELSLSPLAARLSSVTDDLAAELKRRLEAQAQMQGERRMTTTNPQVLGLDVSSYLLPLLAHSWTFSLASGMRLKAAEELLPSGLLDVIRISLLLGLRVGIGTKTPIGKAAELLGFLAAFGTLEIVPNAHKRGDDSEMDLPTSIRSHPESVLTSDEADTEVAYLLLPYVLGHVSLTEMASLAGLRRRRECLLDNPSEGMSSKVLFEGREQGPQLLTFQEAIRRRRSLLAGIAPVATGQGRTVLFNGVLGLSVAIAQMNQAFDLVVLLDVDLVRQLQTRPGRTSPYYVSTQYPSLFVLSDVAHTYTFLTRRPSKALTLSRLRSIMSDTSALYLEAASQLNGLLYRNILRQLDDVEQPKVRVSESFDGTGLVGSRHALRALGAYLLGTEYPDFDVAFC</sequence>
<protein>
    <submittedName>
        <fullName evidence="1">Uncharacterized protein</fullName>
    </submittedName>
</protein>
<keyword evidence="2" id="KW-1185">Reference proteome</keyword>